<accession>A0ABN8F6Y4</accession>
<sequence length="96" mass="11151">MMNNHDRPLSDLSVQLDKIRAAGFFPIGASQMYTYDVFIFEEPDEAEAAYKKLETDADAPISAFWYSREGWAEAVEHYEDEYCQVLTHWINPTTHD</sequence>
<gene>
    <name evidence="1" type="ORF">LEM8419_03581</name>
</gene>
<evidence type="ECO:0000313" key="1">
    <source>
        <dbReference type="EMBL" id="CAH1002709.1"/>
    </source>
</evidence>
<evidence type="ECO:0008006" key="3">
    <source>
        <dbReference type="Google" id="ProtNLM"/>
    </source>
</evidence>
<protein>
    <recommendedName>
        <fullName evidence="3">NIPSNAP domain-containing protein</fullName>
    </recommendedName>
</protein>
<dbReference type="Proteomes" id="UP000837803">
    <property type="component" value="Unassembled WGS sequence"/>
</dbReference>
<comment type="caution">
    <text evidence="1">The sequence shown here is derived from an EMBL/GenBank/DDBJ whole genome shotgun (WGS) entry which is preliminary data.</text>
</comment>
<dbReference type="EMBL" id="CAKLPZ010000007">
    <property type="protein sequence ID" value="CAH1002709.1"/>
    <property type="molecule type" value="Genomic_DNA"/>
</dbReference>
<evidence type="ECO:0000313" key="2">
    <source>
        <dbReference type="Proteomes" id="UP000837803"/>
    </source>
</evidence>
<keyword evidence="2" id="KW-1185">Reference proteome</keyword>
<dbReference type="RefSeq" id="WP_238752527.1">
    <property type="nucleotide sequence ID" value="NZ_CAKLPZ010000007.1"/>
</dbReference>
<reference evidence="1" key="1">
    <citation type="submission" date="2021-12" db="EMBL/GenBank/DDBJ databases">
        <authorList>
            <person name="Rodrigo-Torres L."/>
            <person name="Arahal R. D."/>
            <person name="Lucena T."/>
        </authorList>
    </citation>
    <scope>NUCLEOTIDE SEQUENCE</scope>
    <source>
        <strain evidence="1">CECT 8419</strain>
    </source>
</reference>
<organism evidence="1 2">
    <name type="scientific">Neolewinella maritima</name>
    <dbReference type="NCBI Taxonomy" id="1383882"/>
    <lineage>
        <taxon>Bacteria</taxon>
        <taxon>Pseudomonadati</taxon>
        <taxon>Bacteroidota</taxon>
        <taxon>Saprospiria</taxon>
        <taxon>Saprospirales</taxon>
        <taxon>Lewinellaceae</taxon>
        <taxon>Neolewinella</taxon>
    </lineage>
</organism>
<name>A0ABN8F6Y4_9BACT</name>
<proteinExistence type="predicted"/>